<proteinExistence type="inferred from homology"/>
<gene>
    <name evidence="11" type="primary">argE</name>
    <name evidence="11" type="ORF">DDE23_05605</name>
</gene>
<dbReference type="Pfam" id="PF07687">
    <property type="entry name" value="M20_dimer"/>
    <property type="match status" value="1"/>
</dbReference>
<feature type="domain" description="Peptidase M20 dimerisation" evidence="10">
    <location>
        <begin position="178"/>
        <end position="275"/>
    </location>
</feature>
<evidence type="ECO:0000256" key="4">
    <source>
        <dbReference type="ARBA" id="ARBA00022571"/>
    </source>
</evidence>
<evidence type="ECO:0000256" key="5">
    <source>
        <dbReference type="ARBA" id="ARBA00022605"/>
    </source>
</evidence>
<comment type="caution">
    <text evidence="11">The sequence shown here is derived from an EMBL/GenBank/DDBJ whole genome shotgun (WGS) entry which is preliminary data.</text>
</comment>
<name>A0A2T7UUT9_9RHOB</name>
<dbReference type="Gene3D" id="3.40.630.10">
    <property type="entry name" value="Zn peptidases"/>
    <property type="match status" value="1"/>
</dbReference>
<dbReference type="NCBIfam" id="TIGR01892">
    <property type="entry name" value="AcOrn-deacetyl"/>
    <property type="match status" value="1"/>
</dbReference>
<protein>
    <submittedName>
        <fullName evidence="11">Acetylornithine deacetylase</fullName>
    </submittedName>
</protein>
<dbReference type="EMBL" id="QDDR01000002">
    <property type="protein sequence ID" value="PVE48530.1"/>
    <property type="molecule type" value="Genomic_DNA"/>
</dbReference>
<evidence type="ECO:0000313" key="11">
    <source>
        <dbReference type="EMBL" id="PVE48530.1"/>
    </source>
</evidence>
<keyword evidence="3" id="KW-0963">Cytoplasm</keyword>
<evidence type="ECO:0000256" key="7">
    <source>
        <dbReference type="ARBA" id="ARBA00022801"/>
    </source>
</evidence>
<dbReference type="InterPro" id="IPR002933">
    <property type="entry name" value="Peptidase_M20"/>
</dbReference>
<keyword evidence="9" id="KW-0170">Cobalt</keyword>
<dbReference type="PROSITE" id="PS00759">
    <property type="entry name" value="ARGE_DAPE_CPG2_2"/>
    <property type="match status" value="1"/>
</dbReference>
<dbReference type="Gene3D" id="3.30.70.360">
    <property type="match status" value="1"/>
</dbReference>
<dbReference type="RefSeq" id="WP_107750582.1">
    <property type="nucleotide sequence ID" value="NZ_QBKF01000002.1"/>
</dbReference>
<reference evidence="11 12" key="1">
    <citation type="journal article" date="2011" name="Syst. Appl. Microbiol.">
        <title>Defluviimonas denitrificans gen. nov., sp. nov., and Pararhodobacter aggregans gen. nov., sp. nov., non-phototrophic Rhodobacteraceae from the biofilter of a marine aquaculture.</title>
        <authorList>
            <person name="Foesel B.U."/>
            <person name="Drake H.L."/>
            <person name="Schramm A."/>
        </authorList>
    </citation>
    <scope>NUCLEOTIDE SEQUENCE [LARGE SCALE GENOMIC DNA]</scope>
    <source>
        <strain evidence="11 12">D1-19</strain>
    </source>
</reference>
<dbReference type="InterPro" id="IPR001261">
    <property type="entry name" value="ArgE/DapE_CS"/>
</dbReference>
<evidence type="ECO:0000313" key="12">
    <source>
        <dbReference type="Proteomes" id="UP000244810"/>
    </source>
</evidence>
<sequence length="390" mass="41465">MTSPGDRPLGPREILERLVAFPTVSRDTNLPLVEWLQGYLAGQGIDSHRVMSPCGTKAHLYAQVGPEAPGGVILSGHTDVVPVDGQAWTSDPWQVVEKDGKLYGRGTCDMKGFDALAIWALVRAAKAPLTKPLQLALSYDEEVGCMAVADLVEAMIASDLPRADSVIVGEPSMMKVVTGHKGGVGIRVHVRGFEVHSSLQPYGVSAVMEAARLIDWCNDRNAENAAATPSEMAAVFDPPFSTLHVGVINGGTAHNITAKDCEFLISVRQVPGDTGWGEKIVEAARAIEAGMQAIRPETGMDLSSVFGVPPLTPEQGGPAEELARRLTGDNGQHVVSYGTEGGQFQVRGYSAVVCGPGDIAQAHQPDEFLTLEQFAAGQAFMEKLVDDLCQ</sequence>
<keyword evidence="6" id="KW-0479">Metal-binding</keyword>
<dbReference type="Pfam" id="PF01546">
    <property type="entry name" value="Peptidase_M20"/>
    <property type="match status" value="1"/>
</dbReference>
<comment type="cofactor">
    <cofactor evidence="1">
        <name>Zn(2+)</name>
        <dbReference type="ChEBI" id="CHEBI:29105"/>
    </cofactor>
</comment>
<accession>A0A2T7UUT9</accession>
<dbReference type="SUPFAM" id="SSF53187">
    <property type="entry name" value="Zn-dependent exopeptidases"/>
    <property type="match status" value="1"/>
</dbReference>
<evidence type="ECO:0000259" key="10">
    <source>
        <dbReference type="Pfam" id="PF07687"/>
    </source>
</evidence>
<dbReference type="InterPro" id="IPR010169">
    <property type="entry name" value="AcOrn-deacetyl"/>
</dbReference>
<keyword evidence="12" id="KW-1185">Reference proteome</keyword>
<keyword evidence="5" id="KW-0028">Amino-acid biosynthesis</keyword>
<dbReference type="NCBIfam" id="NF005710">
    <property type="entry name" value="PRK07522.1"/>
    <property type="match status" value="1"/>
</dbReference>
<evidence type="ECO:0000256" key="1">
    <source>
        <dbReference type="ARBA" id="ARBA00001947"/>
    </source>
</evidence>
<evidence type="ECO:0000256" key="2">
    <source>
        <dbReference type="ARBA" id="ARBA00005691"/>
    </source>
</evidence>
<dbReference type="GO" id="GO:0046872">
    <property type="term" value="F:metal ion binding"/>
    <property type="evidence" value="ECO:0007669"/>
    <property type="project" value="UniProtKB-KW"/>
</dbReference>
<keyword evidence="4" id="KW-0055">Arginine biosynthesis</keyword>
<dbReference type="SUPFAM" id="SSF55031">
    <property type="entry name" value="Bacterial exopeptidase dimerisation domain"/>
    <property type="match status" value="1"/>
</dbReference>
<keyword evidence="7" id="KW-0378">Hydrolase</keyword>
<evidence type="ECO:0000256" key="9">
    <source>
        <dbReference type="ARBA" id="ARBA00023285"/>
    </source>
</evidence>
<dbReference type="GO" id="GO:0006526">
    <property type="term" value="P:L-arginine biosynthetic process"/>
    <property type="evidence" value="ECO:0007669"/>
    <property type="project" value="UniProtKB-KW"/>
</dbReference>
<dbReference type="AlphaFoldDB" id="A0A2T7UUT9"/>
<evidence type="ECO:0000256" key="3">
    <source>
        <dbReference type="ARBA" id="ARBA00022490"/>
    </source>
</evidence>
<dbReference type="PANTHER" id="PTHR43808">
    <property type="entry name" value="ACETYLORNITHINE DEACETYLASE"/>
    <property type="match status" value="1"/>
</dbReference>
<organism evidence="11 12">
    <name type="scientific">Pararhodobacter aggregans</name>
    <dbReference type="NCBI Taxonomy" id="404875"/>
    <lineage>
        <taxon>Bacteria</taxon>
        <taxon>Pseudomonadati</taxon>
        <taxon>Pseudomonadota</taxon>
        <taxon>Alphaproteobacteria</taxon>
        <taxon>Rhodobacterales</taxon>
        <taxon>Paracoccaceae</taxon>
        <taxon>Pararhodobacter</taxon>
    </lineage>
</organism>
<dbReference type="Proteomes" id="UP000244810">
    <property type="component" value="Unassembled WGS sequence"/>
</dbReference>
<dbReference type="OrthoDB" id="9809784at2"/>
<dbReference type="InterPro" id="IPR011650">
    <property type="entry name" value="Peptidase_M20_dimer"/>
</dbReference>
<dbReference type="PANTHER" id="PTHR43808:SF31">
    <property type="entry name" value="N-ACETYL-L-CITRULLINE DEACETYLASE"/>
    <property type="match status" value="1"/>
</dbReference>
<dbReference type="CDD" id="cd03894">
    <property type="entry name" value="M20_ArgE"/>
    <property type="match status" value="1"/>
</dbReference>
<keyword evidence="8" id="KW-0862">Zinc</keyword>
<evidence type="ECO:0000256" key="6">
    <source>
        <dbReference type="ARBA" id="ARBA00022723"/>
    </source>
</evidence>
<dbReference type="InterPro" id="IPR036264">
    <property type="entry name" value="Bact_exopeptidase_dim_dom"/>
</dbReference>
<dbReference type="GO" id="GO:0008777">
    <property type="term" value="F:acetylornithine deacetylase activity"/>
    <property type="evidence" value="ECO:0007669"/>
    <property type="project" value="TreeGrafter"/>
</dbReference>
<dbReference type="InterPro" id="IPR050072">
    <property type="entry name" value="Peptidase_M20A"/>
</dbReference>
<evidence type="ECO:0000256" key="8">
    <source>
        <dbReference type="ARBA" id="ARBA00022833"/>
    </source>
</evidence>
<comment type="similarity">
    <text evidence="2">Belongs to the peptidase M20A family. ArgE subfamily.</text>
</comment>